<dbReference type="OrthoDB" id="1646880at2"/>
<evidence type="ECO:0000256" key="1">
    <source>
        <dbReference type="PROSITE-ProRule" id="PRU00169"/>
    </source>
</evidence>
<comment type="caution">
    <text evidence="4">The sequence shown here is derived from an EMBL/GenBank/DDBJ whole genome shotgun (WGS) entry which is preliminary data.</text>
</comment>
<dbReference type="AlphaFoldDB" id="A0A418M176"/>
<name>A0A418M176_9BACT</name>
<keyword evidence="1" id="KW-0597">Phosphoprotein</keyword>
<dbReference type="Proteomes" id="UP000283523">
    <property type="component" value="Unassembled WGS sequence"/>
</dbReference>
<keyword evidence="5" id="KW-1185">Reference proteome</keyword>
<dbReference type="PANTHER" id="PTHR37299">
    <property type="entry name" value="TRANSCRIPTIONAL REGULATOR-RELATED"/>
    <property type="match status" value="1"/>
</dbReference>
<evidence type="ECO:0000313" key="5">
    <source>
        <dbReference type="Proteomes" id="UP000283523"/>
    </source>
</evidence>
<gene>
    <name evidence="4" type="ORF">DYU11_24980</name>
</gene>
<feature type="domain" description="HTH LytTR-type" evidence="3">
    <location>
        <begin position="223"/>
        <end position="281"/>
    </location>
</feature>
<dbReference type="Gene3D" id="3.40.50.2300">
    <property type="match status" value="1"/>
</dbReference>
<dbReference type="Pfam" id="PF04397">
    <property type="entry name" value="LytTR"/>
    <property type="match status" value="1"/>
</dbReference>
<dbReference type="PROSITE" id="PS50110">
    <property type="entry name" value="RESPONSE_REGULATORY"/>
    <property type="match status" value="1"/>
</dbReference>
<proteinExistence type="predicted"/>
<dbReference type="InterPro" id="IPR046947">
    <property type="entry name" value="LytR-like"/>
</dbReference>
<organism evidence="4 5">
    <name type="scientific">Fibrisoma montanum</name>
    <dbReference type="NCBI Taxonomy" id="2305895"/>
    <lineage>
        <taxon>Bacteria</taxon>
        <taxon>Pseudomonadati</taxon>
        <taxon>Bacteroidota</taxon>
        <taxon>Cytophagia</taxon>
        <taxon>Cytophagales</taxon>
        <taxon>Spirosomataceae</taxon>
        <taxon>Fibrisoma</taxon>
    </lineage>
</organism>
<dbReference type="InterPro" id="IPR011006">
    <property type="entry name" value="CheY-like_superfamily"/>
</dbReference>
<keyword evidence="4" id="KW-0238">DNA-binding</keyword>
<dbReference type="PANTHER" id="PTHR37299:SF1">
    <property type="entry name" value="STAGE 0 SPORULATION PROTEIN A HOMOLOG"/>
    <property type="match status" value="1"/>
</dbReference>
<dbReference type="GO" id="GO:0000156">
    <property type="term" value="F:phosphorelay response regulator activity"/>
    <property type="evidence" value="ECO:0007669"/>
    <property type="project" value="InterPro"/>
</dbReference>
<dbReference type="PROSITE" id="PS50930">
    <property type="entry name" value="HTH_LYTTR"/>
    <property type="match status" value="1"/>
</dbReference>
<sequence>MMVSCIAVDDEPLALGLVSAFIEKTPFLNLVGRYSSAVEALRGLHELSVDLIFLDIQMPDLTGIELARVLEPGPNGRAPRVIFTTAYNQFALDGYKVDALDYLLKPFNYEEFLRAANKAKAYIDLIQRAGSSRFEGPLDRPASDLSPMRLDGAPELAEPAASPVATVPHQQEDYLFLKVEYQLVRVAFDDILYIEGLKDYVKVHLRFDPHQNKTPKPLLSLTSLKALEEKLPSRRFMRVHRSFIVSLDKIEAVTRNTIQIGAVTIPVSDQYKDAFAQFLSKWT</sequence>
<evidence type="ECO:0000259" key="3">
    <source>
        <dbReference type="PROSITE" id="PS50930"/>
    </source>
</evidence>
<accession>A0A418M176</accession>
<evidence type="ECO:0000313" key="4">
    <source>
        <dbReference type="EMBL" id="RIV19362.1"/>
    </source>
</evidence>
<dbReference type="InterPro" id="IPR001789">
    <property type="entry name" value="Sig_transdc_resp-reg_receiver"/>
</dbReference>
<dbReference type="SMART" id="SM00448">
    <property type="entry name" value="REC"/>
    <property type="match status" value="1"/>
</dbReference>
<dbReference type="EMBL" id="QXED01000008">
    <property type="protein sequence ID" value="RIV19362.1"/>
    <property type="molecule type" value="Genomic_DNA"/>
</dbReference>
<dbReference type="InterPro" id="IPR007492">
    <property type="entry name" value="LytTR_DNA-bd_dom"/>
</dbReference>
<dbReference type="Gene3D" id="2.40.50.1020">
    <property type="entry name" value="LytTr DNA-binding domain"/>
    <property type="match status" value="1"/>
</dbReference>
<dbReference type="SUPFAM" id="SSF52172">
    <property type="entry name" value="CheY-like"/>
    <property type="match status" value="1"/>
</dbReference>
<reference evidence="4 5" key="1">
    <citation type="submission" date="2018-08" db="EMBL/GenBank/DDBJ databases">
        <title>Fibrisoma montanum sp. nov., isolated from Danxia mountain soil.</title>
        <authorList>
            <person name="Huang Y."/>
        </authorList>
    </citation>
    <scope>NUCLEOTIDE SEQUENCE [LARGE SCALE GENOMIC DNA]</scope>
    <source>
        <strain evidence="4 5">HYT19</strain>
    </source>
</reference>
<feature type="modified residue" description="4-aspartylphosphate" evidence="1">
    <location>
        <position position="55"/>
    </location>
</feature>
<evidence type="ECO:0000259" key="2">
    <source>
        <dbReference type="PROSITE" id="PS50110"/>
    </source>
</evidence>
<dbReference type="RefSeq" id="WP_119670465.1">
    <property type="nucleotide sequence ID" value="NZ_QXED01000008.1"/>
</dbReference>
<dbReference type="SMART" id="SM00850">
    <property type="entry name" value="LytTR"/>
    <property type="match status" value="1"/>
</dbReference>
<dbReference type="Pfam" id="PF00072">
    <property type="entry name" value="Response_reg"/>
    <property type="match status" value="1"/>
</dbReference>
<protein>
    <submittedName>
        <fullName evidence="4">DNA-binding response regulator</fullName>
    </submittedName>
</protein>
<feature type="domain" description="Response regulatory" evidence="2">
    <location>
        <begin position="4"/>
        <end position="120"/>
    </location>
</feature>
<dbReference type="GO" id="GO:0003677">
    <property type="term" value="F:DNA binding"/>
    <property type="evidence" value="ECO:0007669"/>
    <property type="project" value="UniProtKB-KW"/>
</dbReference>